<proteinExistence type="predicted"/>
<sequence length="34" mass="4011">KAHRVRMEKSIVQKNEKLAKLGIEEYVRDKDAAR</sequence>
<feature type="non-terminal residue" evidence="1">
    <location>
        <position position="1"/>
    </location>
</feature>
<organism evidence="1">
    <name type="scientific">marine sediment metagenome</name>
    <dbReference type="NCBI Taxonomy" id="412755"/>
    <lineage>
        <taxon>unclassified sequences</taxon>
        <taxon>metagenomes</taxon>
        <taxon>ecological metagenomes</taxon>
    </lineage>
</organism>
<protein>
    <submittedName>
        <fullName evidence="1">Uncharacterized protein</fullName>
    </submittedName>
</protein>
<name>X0Y4T3_9ZZZZ</name>
<reference evidence="1" key="1">
    <citation type="journal article" date="2014" name="Front. Microbiol.">
        <title>High frequency of phylogenetically diverse reductive dehalogenase-homologous genes in deep subseafloor sedimentary metagenomes.</title>
        <authorList>
            <person name="Kawai M."/>
            <person name="Futagami T."/>
            <person name="Toyoda A."/>
            <person name="Takaki Y."/>
            <person name="Nishi S."/>
            <person name="Hori S."/>
            <person name="Arai W."/>
            <person name="Tsubouchi T."/>
            <person name="Morono Y."/>
            <person name="Uchiyama I."/>
            <person name="Ito T."/>
            <person name="Fujiyama A."/>
            <person name="Inagaki F."/>
            <person name="Takami H."/>
        </authorList>
    </citation>
    <scope>NUCLEOTIDE SEQUENCE</scope>
    <source>
        <strain evidence="1">Expedition CK06-06</strain>
    </source>
</reference>
<evidence type="ECO:0000313" key="1">
    <source>
        <dbReference type="EMBL" id="GAG42327.1"/>
    </source>
</evidence>
<gene>
    <name evidence="1" type="ORF">S01H1_85711</name>
</gene>
<dbReference type="EMBL" id="BARS01058980">
    <property type="protein sequence ID" value="GAG42327.1"/>
    <property type="molecule type" value="Genomic_DNA"/>
</dbReference>
<accession>X0Y4T3</accession>
<dbReference type="AlphaFoldDB" id="X0Y4T3"/>
<comment type="caution">
    <text evidence="1">The sequence shown here is derived from an EMBL/GenBank/DDBJ whole genome shotgun (WGS) entry which is preliminary data.</text>
</comment>